<dbReference type="OrthoDB" id="9780552at2"/>
<evidence type="ECO:0000256" key="1">
    <source>
        <dbReference type="ARBA" id="ARBA00004429"/>
    </source>
</evidence>
<feature type="transmembrane region" description="Helical" evidence="13">
    <location>
        <begin position="426"/>
        <end position="446"/>
    </location>
</feature>
<keyword evidence="18" id="KW-1185">Reference proteome</keyword>
<evidence type="ECO:0000256" key="7">
    <source>
        <dbReference type="ARBA" id="ARBA00022927"/>
    </source>
</evidence>
<sequence>MDRNTFTGLFLILIILVGSTFLLKPSSEEIKLEEARTKAKQDSIALSQGKPSNISKNVATTPTATLAINDSSKISSTNFNEELITLENNLIKLSISNKGGRIASVEIKNEKTFAGKPVVLFNNEDTNFGLSYKTNVATVNTNNLLFNKISTDDKRVVMQMLNVDGSAINYIYSLAPNSNKVDFNIELKGFQNKISDTNLLLNWDTKLLQQEKDIKNERMYSTTYYKETVEGVDYLSESEDEELILDKGKIEWVSFKQHFFSGALISKDGFSKAEVKIKTLADSSAVKAYAAQLTLPYKNQDNSRYEMQFYFGSNKFSQLKDQGHDLDAQVKMGWGPLKWINRFLVLPIFNFFETLNLGYGLIILLLTVILKSVLFPFTYKSYLSMAKMRVLKPEMDEIKKKVGEGNQALVQQEYLKLYKQAGVNPLGGCLPMVFQMPFILAFFYFFPNLFELRQESFLWMKDLSTFDELITFPTIPLLGWNHISLMCLLMTISTLIYTYFNNQVSGVQGQMKYIGYITPIIFFGVLNSYPAGLNYYYFLANVLTFTQQYFIRRFVDDDKIHAQIQENKKKPESAKKKGGFQKKMEDMMRQQQQIQQQKKK</sequence>
<dbReference type="HAMAP" id="MF_01810">
    <property type="entry name" value="YidC_type1"/>
    <property type="match status" value="1"/>
</dbReference>
<evidence type="ECO:0000259" key="16">
    <source>
        <dbReference type="Pfam" id="PF14849"/>
    </source>
</evidence>
<keyword evidence="10 13" id="KW-0143">Chaperone</keyword>
<comment type="function">
    <text evidence="13">Required for the insertion and/or proper folding and/or complex formation of integral membrane proteins into the membrane. Involved in integration of membrane proteins that insert both dependently and independently of the Sec translocase complex, as well as at least some lipoproteins. Aids folding of multispanning membrane proteins.</text>
</comment>
<dbReference type="CDD" id="cd20070">
    <property type="entry name" value="5TM_YidC_Alb3"/>
    <property type="match status" value="1"/>
</dbReference>
<evidence type="ECO:0000256" key="10">
    <source>
        <dbReference type="ARBA" id="ARBA00023186"/>
    </source>
</evidence>
<dbReference type="RefSeq" id="WP_136826482.1">
    <property type="nucleotide sequence ID" value="NZ_SWBP01000003.1"/>
</dbReference>
<dbReference type="GO" id="GO:0005886">
    <property type="term" value="C:plasma membrane"/>
    <property type="evidence" value="ECO:0007669"/>
    <property type="project" value="UniProtKB-SubCell"/>
</dbReference>
<feature type="compositionally biased region" description="Low complexity" evidence="14">
    <location>
        <begin position="590"/>
        <end position="600"/>
    </location>
</feature>
<dbReference type="NCBIfam" id="TIGR03592">
    <property type="entry name" value="yidC_oxa1_cterm"/>
    <property type="match status" value="1"/>
</dbReference>
<evidence type="ECO:0000256" key="12">
    <source>
        <dbReference type="ARBA" id="ARBA00033342"/>
    </source>
</evidence>
<protein>
    <recommendedName>
        <fullName evidence="3 13">Membrane protein insertase YidC</fullName>
    </recommendedName>
    <alternativeName>
        <fullName evidence="12 13">Foldase YidC</fullName>
    </alternativeName>
    <alternativeName>
        <fullName evidence="11 13">Membrane integrase YidC</fullName>
    </alternativeName>
    <alternativeName>
        <fullName evidence="13">Membrane protein YidC</fullName>
    </alternativeName>
</protein>
<evidence type="ECO:0000313" key="18">
    <source>
        <dbReference type="Proteomes" id="UP000308181"/>
    </source>
</evidence>
<feature type="compositionally biased region" description="Basic and acidic residues" evidence="14">
    <location>
        <begin position="565"/>
        <end position="575"/>
    </location>
</feature>
<dbReference type="GO" id="GO:0032977">
    <property type="term" value="F:membrane insertase activity"/>
    <property type="evidence" value="ECO:0007669"/>
    <property type="project" value="InterPro"/>
</dbReference>
<gene>
    <name evidence="13 17" type="primary">yidC</name>
    <name evidence="17" type="ORF">FA046_11070</name>
</gene>
<dbReference type="InterPro" id="IPR038221">
    <property type="entry name" value="YidC_periplasmic_sf"/>
</dbReference>
<dbReference type="NCBIfam" id="TIGR03593">
    <property type="entry name" value="yidC_nterm"/>
    <property type="match status" value="1"/>
</dbReference>
<evidence type="ECO:0000256" key="11">
    <source>
        <dbReference type="ARBA" id="ARBA00033245"/>
    </source>
</evidence>
<dbReference type="Proteomes" id="UP000308181">
    <property type="component" value="Unassembled WGS sequence"/>
</dbReference>
<dbReference type="PANTHER" id="PTHR12428:SF65">
    <property type="entry name" value="CYTOCHROME C OXIDASE ASSEMBLY PROTEIN COX18, MITOCHONDRIAL"/>
    <property type="match status" value="1"/>
</dbReference>
<feature type="domain" description="Membrane insertase YidC/Oxa/ALB C-terminal" evidence="15">
    <location>
        <begin position="359"/>
        <end position="553"/>
    </location>
</feature>
<proteinExistence type="inferred from homology"/>
<keyword evidence="8 13" id="KW-1133">Transmembrane helix</keyword>
<comment type="subcellular location">
    <subcellularLocation>
        <location evidence="1">Cell inner membrane</location>
        <topology evidence="1">Multi-pass membrane protein</topology>
    </subcellularLocation>
    <subcellularLocation>
        <location evidence="13">Cell membrane</location>
        <topology evidence="13">Multi-pass membrane protein</topology>
    </subcellularLocation>
</comment>
<dbReference type="CDD" id="cd19961">
    <property type="entry name" value="EcYidC-like_peri"/>
    <property type="match status" value="1"/>
</dbReference>
<comment type="subunit">
    <text evidence="13">Interacts with the Sec translocase complex via SecD. Specifically interacts with transmembrane segments of nascent integral membrane proteins during membrane integration.</text>
</comment>
<evidence type="ECO:0000256" key="6">
    <source>
        <dbReference type="ARBA" id="ARBA00022692"/>
    </source>
</evidence>
<dbReference type="GO" id="GO:0015031">
    <property type="term" value="P:protein transport"/>
    <property type="evidence" value="ECO:0007669"/>
    <property type="project" value="UniProtKB-KW"/>
</dbReference>
<dbReference type="NCBIfam" id="NF002356">
    <property type="entry name" value="PRK01318.2-3"/>
    <property type="match status" value="1"/>
</dbReference>
<dbReference type="InterPro" id="IPR028055">
    <property type="entry name" value="YidC/Oxa/ALB_C"/>
</dbReference>
<dbReference type="PRINTS" id="PR00701">
    <property type="entry name" value="60KDINNERMP"/>
</dbReference>
<evidence type="ECO:0000256" key="3">
    <source>
        <dbReference type="ARBA" id="ARBA00015325"/>
    </source>
</evidence>
<dbReference type="InterPro" id="IPR028053">
    <property type="entry name" value="Membr_insert_YidC_N"/>
</dbReference>
<feature type="domain" description="Membrane insertase YidC N-terminal" evidence="16">
    <location>
        <begin position="84"/>
        <end position="345"/>
    </location>
</feature>
<comment type="similarity">
    <text evidence="2 13">Belongs to the OXA1/ALB3/YidC family. Type 1 subfamily.</text>
</comment>
<evidence type="ECO:0000256" key="13">
    <source>
        <dbReference type="HAMAP-Rule" id="MF_01810"/>
    </source>
</evidence>
<comment type="caution">
    <text evidence="17">The sequence shown here is derived from an EMBL/GenBank/DDBJ whole genome shotgun (WGS) entry which is preliminary data.</text>
</comment>
<dbReference type="InterPro" id="IPR019998">
    <property type="entry name" value="Membr_insert_YidC"/>
</dbReference>
<evidence type="ECO:0000256" key="14">
    <source>
        <dbReference type="SAM" id="MobiDB-lite"/>
    </source>
</evidence>
<dbReference type="AlphaFoldDB" id="A0A4U1BXU6"/>
<evidence type="ECO:0000256" key="8">
    <source>
        <dbReference type="ARBA" id="ARBA00022989"/>
    </source>
</evidence>
<accession>A0A4U1BXU6</accession>
<dbReference type="GO" id="GO:0051205">
    <property type="term" value="P:protein insertion into membrane"/>
    <property type="evidence" value="ECO:0007669"/>
    <property type="project" value="TreeGrafter"/>
</dbReference>
<reference evidence="17 18" key="1">
    <citation type="submission" date="2019-04" db="EMBL/GenBank/DDBJ databases">
        <title>Pedobacter sp. AR-3-17 sp. nov., isolated from Arctic soil.</title>
        <authorList>
            <person name="Dahal R.H."/>
            <person name="Kim D.-U."/>
        </authorList>
    </citation>
    <scope>NUCLEOTIDE SEQUENCE [LARGE SCALE GENOMIC DNA]</scope>
    <source>
        <strain evidence="17 18">AR-3-17</strain>
    </source>
</reference>
<evidence type="ECO:0000256" key="5">
    <source>
        <dbReference type="ARBA" id="ARBA00022475"/>
    </source>
</evidence>
<keyword evidence="4 13" id="KW-0813">Transport</keyword>
<keyword evidence="9 13" id="KW-0472">Membrane</keyword>
<dbReference type="Pfam" id="PF02096">
    <property type="entry name" value="60KD_IMP"/>
    <property type="match status" value="1"/>
</dbReference>
<evidence type="ECO:0000256" key="2">
    <source>
        <dbReference type="ARBA" id="ARBA00010527"/>
    </source>
</evidence>
<dbReference type="EMBL" id="SWBP01000003">
    <property type="protein sequence ID" value="TKB97882.1"/>
    <property type="molecule type" value="Genomic_DNA"/>
</dbReference>
<dbReference type="PANTHER" id="PTHR12428">
    <property type="entry name" value="OXA1"/>
    <property type="match status" value="1"/>
</dbReference>
<keyword evidence="5 13" id="KW-1003">Cell membrane</keyword>
<keyword evidence="6 13" id="KW-0812">Transmembrane</keyword>
<dbReference type="InterPro" id="IPR001708">
    <property type="entry name" value="YidC/ALB3/OXA1/COX18"/>
</dbReference>
<feature type="transmembrane region" description="Helical" evidence="13">
    <location>
        <begin position="513"/>
        <end position="529"/>
    </location>
</feature>
<evidence type="ECO:0000256" key="4">
    <source>
        <dbReference type="ARBA" id="ARBA00022448"/>
    </source>
</evidence>
<dbReference type="InterPro" id="IPR047196">
    <property type="entry name" value="YidC_ALB_C"/>
</dbReference>
<dbReference type="Gene3D" id="2.70.98.90">
    <property type="match status" value="1"/>
</dbReference>
<name>A0A4U1BXU6_9SPHI</name>
<evidence type="ECO:0000259" key="15">
    <source>
        <dbReference type="Pfam" id="PF02096"/>
    </source>
</evidence>
<feature type="transmembrane region" description="Helical" evidence="13">
    <location>
        <begin position="483"/>
        <end position="501"/>
    </location>
</feature>
<organism evidence="17 18">
    <name type="scientific">Pedobacter cryophilus</name>
    <dbReference type="NCBI Taxonomy" id="2571271"/>
    <lineage>
        <taxon>Bacteria</taxon>
        <taxon>Pseudomonadati</taxon>
        <taxon>Bacteroidota</taxon>
        <taxon>Sphingobacteriia</taxon>
        <taxon>Sphingobacteriales</taxon>
        <taxon>Sphingobacteriaceae</taxon>
        <taxon>Pedobacter</taxon>
    </lineage>
</organism>
<evidence type="ECO:0000313" key="17">
    <source>
        <dbReference type="EMBL" id="TKB97882.1"/>
    </source>
</evidence>
<feature type="region of interest" description="Disordered" evidence="14">
    <location>
        <begin position="565"/>
        <end position="600"/>
    </location>
</feature>
<evidence type="ECO:0000256" key="9">
    <source>
        <dbReference type="ARBA" id="ARBA00023136"/>
    </source>
</evidence>
<dbReference type="Pfam" id="PF14849">
    <property type="entry name" value="YidC_periplas"/>
    <property type="match status" value="1"/>
</dbReference>
<keyword evidence="7 13" id="KW-0653">Protein transport</keyword>
<feature type="transmembrane region" description="Helical" evidence="13">
    <location>
        <begin position="357"/>
        <end position="379"/>
    </location>
</feature>